<keyword evidence="3" id="KW-0808">Transferase</keyword>
<evidence type="ECO:0000256" key="6">
    <source>
        <dbReference type="ARBA" id="ARBA00023136"/>
    </source>
</evidence>
<evidence type="ECO:0000256" key="5">
    <source>
        <dbReference type="ARBA" id="ARBA00022989"/>
    </source>
</evidence>
<dbReference type="InterPro" id="IPR029044">
    <property type="entry name" value="Nucleotide-diphossugar_trans"/>
</dbReference>
<feature type="binding site" evidence="8">
    <location>
        <position position="8"/>
    </location>
    <ligand>
        <name>UDP-alpha-D-glucose</name>
        <dbReference type="ChEBI" id="CHEBI:58885"/>
    </ligand>
</feature>
<keyword evidence="6 11" id="KW-0472">Membrane</keyword>
<keyword evidence="10" id="KW-0175">Coiled coil</keyword>
<evidence type="ECO:0000256" key="8">
    <source>
        <dbReference type="PIRSR" id="PIRSR605150-2"/>
    </source>
</evidence>
<evidence type="ECO:0000313" key="13">
    <source>
        <dbReference type="RefSeq" id="XP_022138624.1"/>
    </source>
</evidence>
<evidence type="ECO:0000256" key="2">
    <source>
        <dbReference type="ARBA" id="ARBA00022676"/>
    </source>
</evidence>
<proteinExistence type="predicted"/>
<reference evidence="13" key="1">
    <citation type="submission" date="2025-08" db="UniProtKB">
        <authorList>
            <consortium name="RefSeq"/>
        </authorList>
    </citation>
    <scope>IDENTIFICATION</scope>
    <source>
        <strain evidence="13">OHB3-1</strain>
    </source>
</reference>
<keyword evidence="4 11" id="KW-0812">Transmembrane</keyword>
<feature type="transmembrane region" description="Helical" evidence="11">
    <location>
        <begin position="507"/>
        <end position="531"/>
    </location>
</feature>
<evidence type="ECO:0000256" key="9">
    <source>
        <dbReference type="PIRSR" id="PIRSR605150-3"/>
    </source>
</evidence>
<feature type="binding site" evidence="9">
    <location>
        <position position="133"/>
    </location>
    <ligand>
        <name>Mn(2+)</name>
        <dbReference type="ChEBI" id="CHEBI:29035"/>
    </ligand>
</feature>
<dbReference type="GO" id="GO:0030244">
    <property type="term" value="P:cellulose biosynthetic process"/>
    <property type="evidence" value="ECO:0007669"/>
    <property type="project" value="InterPro"/>
</dbReference>
<keyword evidence="12" id="KW-1185">Reference proteome</keyword>
<feature type="transmembrane region" description="Helical" evidence="11">
    <location>
        <begin position="456"/>
        <end position="473"/>
    </location>
</feature>
<evidence type="ECO:0000313" key="12">
    <source>
        <dbReference type="Proteomes" id="UP000504603"/>
    </source>
</evidence>
<dbReference type="OrthoDB" id="72851at2759"/>
<dbReference type="GeneID" id="111009740"/>
<dbReference type="KEGG" id="mcha:111009740"/>
<dbReference type="Gene3D" id="3.90.550.10">
    <property type="entry name" value="Spore Coat Polysaccharide Biosynthesis Protein SpsA, Chain A"/>
    <property type="match status" value="1"/>
</dbReference>
<keyword evidence="5 11" id="KW-1133">Transmembrane helix</keyword>
<feature type="non-terminal residue" evidence="13">
    <location>
        <position position="1"/>
    </location>
</feature>
<gene>
    <name evidence="13" type="primary">LOC111009740</name>
</gene>
<sequence length="569" mass="64974">LAVYLSDDGGAPVTLYGTREAAKFAESWIPFCRKYGLICRSPEAYFSSFSDDERLLRSDEFRSEESQLKVKYEELKKNIERFGEEEKNTRIVPDRSALVEIILDGRRNGENDRMPLLVYVSRERRPSIPHQYKAGNVNSLIRVSAMISNNPFLLVLDCDMVCNDPTSAKQAMCFHLDQKMSSLAFVQFPQIFYNVSKNDIYDGQARSAFKTKWQGMDGLRGPVMSGTGYYLKRKALFESLNQPDRFNGKNSREVYGTSHKFVESLKDKQIMEYPVEEMLKEAESLASCFYEQNTEWGKEMGYSYACMLESTFTGYILQCRGWSSVYLYPNRPCFLGCATIDMKDAMVQQLKWSSELFRTAGSKLSPLTYGVSRMSILHSMCYAYFALTPLLSIAVVLYGLVPQWGLLTGIPFFPKVSDGWFAVFAIVYVSSLFHHLLDVLSSNGTLRTWWNEQRIYIIRTVSPCLFGLVDAVLKMLKMKKMNLSLTNKAVDKEKLEKYEKGKFDLEGAAVLMVPFFVLAIWNTICLVGGTWRLAVGKSNFEEMFGQIVLISLALIMCYPILEGIFARRK</sequence>
<dbReference type="GO" id="GO:0012505">
    <property type="term" value="C:endomembrane system"/>
    <property type="evidence" value="ECO:0007669"/>
    <property type="project" value="UniProtKB-SubCell"/>
</dbReference>
<dbReference type="SUPFAM" id="SSF53448">
    <property type="entry name" value="Nucleotide-diphospho-sugar transferases"/>
    <property type="match status" value="1"/>
</dbReference>
<evidence type="ECO:0000256" key="10">
    <source>
        <dbReference type="SAM" id="Coils"/>
    </source>
</evidence>
<dbReference type="PANTHER" id="PTHR13301">
    <property type="entry name" value="X-BOX TRANSCRIPTION FACTOR-RELATED"/>
    <property type="match status" value="1"/>
</dbReference>
<evidence type="ECO:0000256" key="4">
    <source>
        <dbReference type="ARBA" id="ARBA00022692"/>
    </source>
</evidence>
<feature type="coiled-coil region" evidence="10">
    <location>
        <begin position="58"/>
        <end position="85"/>
    </location>
</feature>
<protein>
    <submittedName>
        <fullName evidence="13">Cellulose synthase-like protein G2</fullName>
    </submittedName>
</protein>
<dbReference type="GO" id="GO:0016020">
    <property type="term" value="C:membrane"/>
    <property type="evidence" value="ECO:0007669"/>
    <property type="project" value="InterPro"/>
</dbReference>
<name>A0A6J1CAM0_MOMCH</name>
<feature type="transmembrane region" description="Helical" evidence="11">
    <location>
        <begin position="382"/>
        <end position="407"/>
    </location>
</feature>
<dbReference type="InterPro" id="IPR005150">
    <property type="entry name" value="Cellulose_synth"/>
</dbReference>
<keyword evidence="7" id="KW-0961">Cell wall biogenesis/degradation</keyword>
<comment type="subcellular location">
    <subcellularLocation>
        <location evidence="1">Endomembrane system</location>
        <topology evidence="1">Multi-pass membrane protein</topology>
    </subcellularLocation>
</comment>
<dbReference type="GO" id="GO:0016760">
    <property type="term" value="F:cellulose synthase (UDP-forming) activity"/>
    <property type="evidence" value="ECO:0007669"/>
    <property type="project" value="InterPro"/>
</dbReference>
<dbReference type="AlphaFoldDB" id="A0A6J1CAM0"/>
<evidence type="ECO:0000256" key="7">
    <source>
        <dbReference type="ARBA" id="ARBA00023316"/>
    </source>
</evidence>
<feature type="transmembrane region" description="Helical" evidence="11">
    <location>
        <begin position="543"/>
        <end position="561"/>
    </location>
</feature>
<evidence type="ECO:0000256" key="3">
    <source>
        <dbReference type="ARBA" id="ARBA00022679"/>
    </source>
</evidence>
<organism evidence="12 13">
    <name type="scientific">Momordica charantia</name>
    <name type="common">Bitter gourd</name>
    <name type="synonym">Balsam pear</name>
    <dbReference type="NCBI Taxonomy" id="3673"/>
    <lineage>
        <taxon>Eukaryota</taxon>
        <taxon>Viridiplantae</taxon>
        <taxon>Streptophyta</taxon>
        <taxon>Embryophyta</taxon>
        <taxon>Tracheophyta</taxon>
        <taxon>Spermatophyta</taxon>
        <taxon>Magnoliopsida</taxon>
        <taxon>eudicotyledons</taxon>
        <taxon>Gunneridae</taxon>
        <taxon>Pentapetalae</taxon>
        <taxon>rosids</taxon>
        <taxon>fabids</taxon>
        <taxon>Cucurbitales</taxon>
        <taxon>Cucurbitaceae</taxon>
        <taxon>Momordiceae</taxon>
        <taxon>Momordica</taxon>
    </lineage>
</organism>
<accession>A0A6J1CAM0</accession>
<keyword evidence="2" id="KW-0328">Glycosyltransferase</keyword>
<feature type="transmembrane region" description="Helical" evidence="11">
    <location>
        <begin position="419"/>
        <end position="436"/>
    </location>
</feature>
<feature type="binding site" evidence="9">
    <location>
        <position position="157"/>
    </location>
    <ligand>
        <name>Mn(2+)</name>
        <dbReference type="ChEBI" id="CHEBI:29035"/>
    </ligand>
</feature>
<dbReference type="Proteomes" id="UP000504603">
    <property type="component" value="Unplaced"/>
</dbReference>
<dbReference type="RefSeq" id="XP_022138624.1">
    <property type="nucleotide sequence ID" value="XM_022282932.1"/>
</dbReference>
<evidence type="ECO:0000256" key="1">
    <source>
        <dbReference type="ARBA" id="ARBA00004127"/>
    </source>
</evidence>
<dbReference type="Pfam" id="PF03552">
    <property type="entry name" value="Cellulose_synt"/>
    <property type="match status" value="2"/>
</dbReference>
<evidence type="ECO:0000256" key="11">
    <source>
        <dbReference type="SAM" id="Phobius"/>
    </source>
</evidence>
<dbReference type="GO" id="GO:0071555">
    <property type="term" value="P:cell wall organization"/>
    <property type="evidence" value="ECO:0007669"/>
    <property type="project" value="UniProtKB-KW"/>
</dbReference>